<name>A6GBD1_9BACT</name>
<gene>
    <name evidence="3" type="ORF">PPSIR1_04508</name>
</gene>
<dbReference type="Gene3D" id="2.50.20.10">
    <property type="entry name" value="Lipoprotein localisation LolA/LolB/LppX"/>
    <property type="match status" value="1"/>
</dbReference>
<feature type="chain" id="PRO_5002695377" evidence="2">
    <location>
        <begin position="37"/>
        <end position="230"/>
    </location>
</feature>
<dbReference type="Pfam" id="PF19574">
    <property type="entry name" value="LolA_3"/>
    <property type="match status" value="1"/>
</dbReference>
<evidence type="ECO:0000313" key="4">
    <source>
        <dbReference type="Proteomes" id="UP000005801"/>
    </source>
</evidence>
<proteinExistence type="predicted"/>
<dbReference type="AlphaFoldDB" id="A6GBD1"/>
<dbReference type="InterPro" id="IPR004564">
    <property type="entry name" value="OM_lipoprot_carrier_LolA-like"/>
</dbReference>
<dbReference type="CDD" id="cd16325">
    <property type="entry name" value="LolA"/>
    <property type="match status" value="1"/>
</dbReference>
<keyword evidence="1 2" id="KW-0732">Signal</keyword>
<dbReference type="STRING" id="391625.PPSIR1_04508"/>
<feature type="signal peptide" evidence="2">
    <location>
        <begin position="1"/>
        <end position="36"/>
    </location>
</feature>
<organism evidence="3 4">
    <name type="scientific">Plesiocystis pacifica SIR-1</name>
    <dbReference type="NCBI Taxonomy" id="391625"/>
    <lineage>
        <taxon>Bacteria</taxon>
        <taxon>Pseudomonadati</taxon>
        <taxon>Myxococcota</taxon>
        <taxon>Polyangia</taxon>
        <taxon>Nannocystales</taxon>
        <taxon>Nannocystaceae</taxon>
        <taxon>Plesiocystis</taxon>
    </lineage>
</organism>
<keyword evidence="4" id="KW-1185">Reference proteome</keyword>
<protein>
    <submittedName>
        <fullName evidence="3">Lipoprotein, putative</fullName>
    </submittedName>
</protein>
<dbReference type="InterPro" id="IPR029046">
    <property type="entry name" value="LolA/LolB/LppX"/>
</dbReference>
<evidence type="ECO:0000313" key="3">
    <source>
        <dbReference type="EMBL" id="EDM76840.1"/>
    </source>
</evidence>
<reference evidence="3 4" key="1">
    <citation type="submission" date="2007-06" db="EMBL/GenBank/DDBJ databases">
        <authorList>
            <person name="Shimkets L."/>
            <person name="Ferriera S."/>
            <person name="Johnson J."/>
            <person name="Kravitz S."/>
            <person name="Beeson K."/>
            <person name="Sutton G."/>
            <person name="Rogers Y.-H."/>
            <person name="Friedman R."/>
            <person name="Frazier M."/>
            <person name="Venter J.C."/>
        </authorList>
    </citation>
    <scope>NUCLEOTIDE SEQUENCE [LARGE SCALE GENOMIC DNA]</scope>
    <source>
        <strain evidence="3 4">SIR-1</strain>
    </source>
</reference>
<dbReference type="Proteomes" id="UP000005801">
    <property type="component" value="Unassembled WGS sequence"/>
</dbReference>
<dbReference type="EMBL" id="ABCS01000057">
    <property type="protein sequence ID" value="EDM76840.1"/>
    <property type="molecule type" value="Genomic_DNA"/>
</dbReference>
<comment type="caution">
    <text evidence="3">The sequence shown here is derived from an EMBL/GenBank/DDBJ whole genome shotgun (WGS) entry which is preliminary data.</text>
</comment>
<accession>A6GBD1</accession>
<evidence type="ECO:0000256" key="2">
    <source>
        <dbReference type="SAM" id="SignalP"/>
    </source>
</evidence>
<dbReference type="SUPFAM" id="SSF89392">
    <property type="entry name" value="Prokaryotic lipoproteins and lipoprotein localization factors"/>
    <property type="match status" value="1"/>
</dbReference>
<sequence>MLDARWLRPLAVLALAAALPAAVATSVSVGAPTAQAAPPEAAQAITLDELLQGFAAMPGLEASFRQESRFALLAAPLVDTGTLHFAQGKLARRTLEPAPSVVIMDSGGIEYGDGNQSERIDLEGKPAVRQFVDAFTRIFAGDRPGLEALYQMQFQVLGEDGREWALILVPKVSPMNQIIERVEVHGSELTFSELRVYEKGGDESITTFSKVDTKRRYTEAELGKLFSTKL</sequence>
<keyword evidence="3" id="KW-0449">Lipoprotein</keyword>
<dbReference type="eggNOG" id="COG2834">
    <property type="taxonomic scope" value="Bacteria"/>
</dbReference>
<evidence type="ECO:0000256" key="1">
    <source>
        <dbReference type="ARBA" id="ARBA00022729"/>
    </source>
</evidence>